<keyword evidence="9" id="KW-0443">Lipid metabolism</keyword>
<protein>
    <recommendedName>
        <fullName evidence="4">very-long-chain (3R)-3-hydroxyacyl-CoA dehydratase</fullName>
        <ecNumber evidence="4">4.2.1.134</ecNumber>
    </recommendedName>
</protein>
<evidence type="ECO:0000256" key="9">
    <source>
        <dbReference type="ARBA" id="ARBA00023098"/>
    </source>
</evidence>
<evidence type="ECO:0000256" key="14">
    <source>
        <dbReference type="SAM" id="Phobius"/>
    </source>
</evidence>
<comment type="caution">
    <text evidence="15">The sequence shown here is derived from an EMBL/GenBank/DDBJ whole genome shotgun (WGS) entry which is preliminary data.</text>
</comment>
<accession>A0A2G2Y571</accession>
<keyword evidence="6 14" id="KW-0812">Transmembrane</keyword>
<feature type="transmembrane region" description="Helical" evidence="14">
    <location>
        <begin position="167"/>
        <end position="190"/>
    </location>
</feature>
<keyword evidence="12" id="KW-0456">Lyase</keyword>
<keyword evidence="11" id="KW-0275">Fatty acid biosynthesis</keyword>
<evidence type="ECO:0000256" key="1">
    <source>
        <dbReference type="ARBA" id="ARBA00004141"/>
    </source>
</evidence>
<dbReference type="InterPro" id="IPR007482">
    <property type="entry name" value="Tyr_Pase-like_PTPLA"/>
</dbReference>
<comment type="subcellular location">
    <subcellularLocation>
        <location evidence="1">Membrane</location>
        <topology evidence="1">Multi-pass membrane protein</topology>
    </subcellularLocation>
</comment>
<reference evidence="15 16" key="1">
    <citation type="journal article" date="2014" name="Nat. Genet.">
        <title>Genome sequence of the hot pepper provides insights into the evolution of pungency in Capsicum species.</title>
        <authorList>
            <person name="Kim S."/>
            <person name="Park M."/>
            <person name="Yeom S.I."/>
            <person name="Kim Y.M."/>
            <person name="Lee J.M."/>
            <person name="Lee H.A."/>
            <person name="Seo E."/>
            <person name="Choi J."/>
            <person name="Cheong K."/>
            <person name="Kim K.T."/>
            <person name="Jung K."/>
            <person name="Lee G.W."/>
            <person name="Oh S.K."/>
            <person name="Bae C."/>
            <person name="Kim S.B."/>
            <person name="Lee H.Y."/>
            <person name="Kim S.Y."/>
            <person name="Kim M.S."/>
            <person name="Kang B.C."/>
            <person name="Jo Y.D."/>
            <person name="Yang H.B."/>
            <person name="Jeong H.J."/>
            <person name="Kang W.H."/>
            <person name="Kwon J.K."/>
            <person name="Shin C."/>
            <person name="Lim J.Y."/>
            <person name="Park J.H."/>
            <person name="Huh J.H."/>
            <person name="Kim J.S."/>
            <person name="Kim B.D."/>
            <person name="Cohen O."/>
            <person name="Paran I."/>
            <person name="Suh M.C."/>
            <person name="Lee S.B."/>
            <person name="Kim Y.K."/>
            <person name="Shin Y."/>
            <person name="Noh S.J."/>
            <person name="Park J."/>
            <person name="Seo Y.S."/>
            <person name="Kwon S.Y."/>
            <person name="Kim H.A."/>
            <person name="Park J.M."/>
            <person name="Kim H.J."/>
            <person name="Choi S.B."/>
            <person name="Bosland P.W."/>
            <person name="Reeves G."/>
            <person name="Jo S.H."/>
            <person name="Lee B.W."/>
            <person name="Cho H.T."/>
            <person name="Choi H.S."/>
            <person name="Lee M.S."/>
            <person name="Yu Y."/>
            <person name="Do Choi Y."/>
            <person name="Park B.S."/>
            <person name="van Deynze A."/>
            <person name="Ashrafi H."/>
            <person name="Hill T."/>
            <person name="Kim W.T."/>
            <person name="Pai H.S."/>
            <person name="Ahn H.K."/>
            <person name="Yeam I."/>
            <person name="Giovannoni J.J."/>
            <person name="Rose J.K."/>
            <person name="Sorensen I."/>
            <person name="Lee S.J."/>
            <person name="Kim R.W."/>
            <person name="Choi I.Y."/>
            <person name="Choi B.S."/>
            <person name="Lim J.S."/>
            <person name="Lee Y.H."/>
            <person name="Choi D."/>
        </authorList>
    </citation>
    <scope>NUCLEOTIDE SEQUENCE [LARGE SCALE GENOMIC DNA]</scope>
    <source>
        <strain evidence="16">cv. CM334</strain>
    </source>
</reference>
<dbReference type="GO" id="GO:0006633">
    <property type="term" value="P:fatty acid biosynthetic process"/>
    <property type="evidence" value="ECO:0007669"/>
    <property type="project" value="UniProtKB-UniPathway"/>
</dbReference>
<keyword evidence="16" id="KW-1185">Reference proteome</keyword>
<evidence type="ECO:0000256" key="13">
    <source>
        <dbReference type="ARBA" id="ARBA00036671"/>
    </source>
</evidence>
<comment type="similarity">
    <text evidence="3">Belongs to the very long-chain fatty acids dehydratase HACD family.</text>
</comment>
<proteinExistence type="inferred from homology"/>
<dbReference type="PANTHER" id="PTHR11035:SF3">
    <property type="entry name" value="VERY-LONG-CHAIN (3R)-3-HYDROXYACYL-COA DEHYDRATASE"/>
    <property type="match status" value="1"/>
</dbReference>
<evidence type="ECO:0000256" key="8">
    <source>
        <dbReference type="ARBA" id="ARBA00022989"/>
    </source>
</evidence>
<dbReference type="EC" id="4.2.1.134" evidence="4"/>
<sequence>MHKRLQETTDILWFRTPSSRPRWSKESENPACVTQQYDASVTYSSSDGVNGTERKRQPHITFQVFYFGVKTLNEFGHEHVYDAVEKPLLFAQTAAFLEISSIGYSSTDNFKIIRNLGNFVEFSRDYSVFIFWHKGGIWFCTFLALVAKESGKYAVRMPNKWNFSFDYYYASLVGLAIYVPGKNLNTILLLKSSPRSAPSFCVLWLLYCCPYLYSYMLGQRKKAVSKTKAA</sequence>
<evidence type="ECO:0000256" key="5">
    <source>
        <dbReference type="ARBA" id="ARBA00022516"/>
    </source>
</evidence>
<evidence type="ECO:0000256" key="4">
    <source>
        <dbReference type="ARBA" id="ARBA00013122"/>
    </source>
</evidence>
<dbReference type="PANTHER" id="PTHR11035">
    <property type="entry name" value="VERY-LONG-CHAIN (3R)-3-HYDROXYACYL-COA DEHYDRATASE"/>
    <property type="match status" value="1"/>
</dbReference>
<feature type="transmembrane region" description="Helical" evidence="14">
    <location>
        <begin position="126"/>
        <end position="146"/>
    </location>
</feature>
<gene>
    <name evidence="15" type="ORF">T459_29320</name>
</gene>
<evidence type="ECO:0000256" key="11">
    <source>
        <dbReference type="ARBA" id="ARBA00023160"/>
    </source>
</evidence>
<organism evidence="15 16">
    <name type="scientific">Capsicum annuum</name>
    <name type="common">Capsicum pepper</name>
    <dbReference type="NCBI Taxonomy" id="4072"/>
    <lineage>
        <taxon>Eukaryota</taxon>
        <taxon>Viridiplantae</taxon>
        <taxon>Streptophyta</taxon>
        <taxon>Embryophyta</taxon>
        <taxon>Tracheophyta</taxon>
        <taxon>Spermatophyta</taxon>
        <taxon>Magnoliopsida</taxon>
        <taxon>eudicotyledons</taxon>
        <taxon>Gunneridae</taxon>
        <taxon>Pentapetalae</taxon>
        <taxon>asterids</taxon>
        <taxon>lamiids</taxon>
        <taxon>Solanales</taxon>
        <taxon>Solanaceae</taxon>
        <taxon>Solanoideae</taxon>
        <taxon>Capsiceae</taxon>
        <taxon>Capsicum</taxon>
    </lineage>
</organism>
<evidence type="ECO:0000313" key="16">
    <source>
        <dbReference type="Proteomes" id="UP000222542"/>
    </source>
</evidence>
<evidence type="ECO:0000313" key="15">
    <source>
        <dbReference type="EMBL" id="PHT64895.1"/>
    </source>
</evidence>
<feature type="transmembrane region" description="Helical" evidence="14">
    <location>
        <begin position="196"/>
        <end position="218"/>
    </location>
</feature>
<dbReference type="Gramene" id="PHT64895">
    <property type="protein sequence ID" value="PHT64895"/>
    <property type="gene ID" value="T459_29320"/>
</dbReference>
<evidence type="ECO:0000256" key="6">
    <source>
        <dbReference type="ARBA" id="ARBA00022692"/>
    </source>
</evidence>
<reference evidence="15 16" key="2">
    <citation type="journal article" date="2017" name="Genome Biol.">
        <title>New reference genome sequences of hot pepper reveal the massive evolution of plant disease-resistance genes by retroduplication.</title>
        <authorList>
            <person name="Kim S."/>
            <person name="Park J."/>
            <person name="Yeom S.I."/>
            <person name="Kim Y.M."/>
            <person name="Seo E."/>
            <person name="Kim K.T."/>
            <person name="Kim M.S."/>
            <person name="Lee J.M."/>
            <person name="Cheong K."/>
            <person name="Shin H.S."/>
            <person name="Kim S.B."/>
            <person name="Han K."/>
            <person name="Lee J."/>
            <person name="Park M."/>
            <person name="Lee H.A."/>
            <person name="Lee H.Y."/>
            <person name="Lee Y."/>
            <person name="Oh S."/>
            <person name="Lee J.H."/>
            <person name="Choi E."/>
            <person name="Choi E."/>
            <person name="Lee S.E."/>
            <person name="Jeon J."/>
            <person name="Kim H."/>
            <person name="Choi G."/>
            <person name="Song H."/>
            <person name="Lee J."/>
            <person name="Lee S.C."/>
            <person name="Kwon J.K."/>
            <person name="Lee H.Y."/>
            <person name="Koo N."/>
            <person name="Hong Y."/>
            <person name="Kim R.W."/>
            <person name="Kang W.H."/>
            <person name="Huh J.H."/>
            <person name="Kang B.C."/>
            <person name="Yang T.J."/>
            <person name="Lee Y.H."/>
            <person name="Bennetzen J.L."/>
            <person name="Choi D."/>
        </authorList>
    </citation>
    <scope>NUCLEOTIDE SEQUENCE [LARGE SCALE GENOMIC DNA]</scope>
    <source>
        <strain evidence="16">cv. CM334</strain>
    </source>
</reference>
<dbReference type="Proteomes" id="UP000222542">
    <property type="component" value="Unassembled WGS sequence"/>
</dbReference>
<keyword evidence="7" id="KW-0276">Fatty acid metabolism</keyword>
<comment type="pathway">
    <text evidence="2">Lipid metabolism; fatty acid biosynthesis.</text>
</comment>
<dbReference type="AlphaFoldDB" id="A0A2G2Y571"/>
<keyword evidence="10 14" id="KW-0472">Membrane</keyword>
<keyword evidence="5" id="KW-0444">Lipid biosynthesis</keyword>
<evidence type="ECO:0000256" key="2">
    <source>
        <dbReference type="ARBA" id="ARBA00005194"/>
    </source>
</evidence>
<name>A0A2G2Y571_CAPAN</name>
<evidence type="ECO:0000256" key="7">
    <source>
        <dbReference type="ARBA" id="ARBA00022832"/>
    </source>
</evidence>
<keyword evidence="8 14" id="KW-1133">Transmembrane helix</keyword>
<dbReference type="GO" id="GO:0016020">
    <property type="term" value="C:membrane"/>
    <property type="evidence" value="ECO:0007669"/>
    <property type="project" value="UniProtKB-SubCell"/>
</dbReference>
<dbReference type="UniPathway" id="UPA00094"/>
<dbReference type="EMBL" id="AYRZ02000012">
    <property type="protein sequence ID" value="PHT64895.1"/>
    <property type="molecule type" value="Genomic_DNA"/>
</dbReference>
<comment type="catalytic activity">
    <reaction evidence="13">
        <text>a very-long-chain (3R)-3-hydroxyacyl-CoA = a very-long-chain (2E)-enoyl-CoA + H2O</text>
        <dbReference type="Rhea" id="RHEA:45812"/>
        <dbReference type="ChEBI" id="CHEBI:15377"/>
        <dbReference type="ChEBI" id="CHEBI:83728"/>
        <dbReference type="ChEBI" id="CHEBI:85440"/>
        <dbReference type="EC" id="4.2.1.134"/>
    </reaction>
</comment>
<evidence type="ECO:0000256" key="10">
    <source>
        <dbReference type="ARBA" id="ARBA00023136"/>
    </source>
</evidence>
<dbReference type="GO" id="GO:0102158">
    <property type="term" value="F:very-long-chain (3R)-3-hydroxyacyl-CoA dehydratase activity"/>
    <property type="evidence" value="ECO:0007669"/>
    <property type="project" value="UniProtKB-EC"/>
</dbReference>
<dbReference type="STRING" id="4072.A0A2G2Y571"/>
<evidence type="ECO:0000256" key="3">
    <source>
        <dbReference type="ARBA" id="ARBA00007811"/>
    </source>
</evidence>
<evidence type="ECO:0000256" key="12">
    <source>
        <dbReference type="ARBA" id="ARBA00023239"/>
    </source>
</evidence>